<dbReference type="InterPro" id="IPR011604">
    <property type="entry name" value="PDDEXK-like_dom_sf"/>
</dbReference>
<reference evidence="1" key="2">
    <citation type="journal article" date="2014" name="ISME J.">
        <title>Microbial stratification in low pH oxic and suboxic macroscopic growths along an acid mine drainage.</title>
        <authorList>
            <person name="Mendez-Garcia C."/>
            <person name="Mesa V."/>
            <person name="Sprenger R.R."/>
            <person name="Richter M."/>
            <person name="Diez M.S."/>
            <person name="Solano J."/>
            <person name="Bargiela R."/>
            <person name="Golyshina O.V."/>
            <person name="Manteca A."/>
            <person name="Ramos J.L."/>
            <person name="Gallego J.R."/>
            <person name="Llorente I."/>
            <person name="Martins Dos Santos V.A."/>
            <person name="Jensen O.N."/>
            <person name="Pelaez A.I."/>
            <person name="Sanchez J."/>
            <person name="Ferrer M."/>
        </authorList>
    </citation>
    <scope>NUCLEOTIDE SEQUENCE</scope>
</reference>
<reference evidence="1" key="1">
    <citation type="submission" date="2013-08" db="EMBL/GenBank/DDBJ databases">
        <authorList>
            <person name="Mendez C."/>
            <person name="Richter M."/>
            <person name="Ferrer M."/>
            <person name="Sanchez J."/>
        </authorList>
    </citation>
    <scope>NUCLEOTIDE SEQUENCE</scope>
</reference>
<comment type="caution">
    <text evidence="1">The sequence shown here is derived from an EMBL/GenBank/DDBJ whole genome shotgun (WGS) entry which is preliminary data.</text>
</comment>
<accession>T0XSP4</accession>
<protein>
    <submittedName>
        <fullName evidence="1">Endonuclease-like phage-related protein</fullName>
    </submittedName>
</protein>
<dbReference type="Gene3D" id="3.90.320.10">
    <property type="match status" value="1"/>
</dbReference>
<dbReference type="GO" id="GO:0004519">
    <property type="term" value="F:endonuclease activity"/>
    <property type="evidence" value="ECO:0007669"/>
    <property type="project" value="UniProtKB-KW"/>
</dbReference>
<keyword evidence="1" id="KW-0540">Nuclease</keyword>
<organism evidence="1">
    <name type="scientific">mine drainage metagenome</name>
    <dbReference type="NCBI Taxonomy" id="410659"/>
    <lineage>
        <taxon>unclassified sequences</taxon>
        <taxon>metagenomes</taxon>
        <taxon>ecological metagenomes</taxon>
    </lineage>
</organism>
<dbReference type="EMBL" id="AUZX01016360">
    <property type="protein sequence ID" value="EQD25866.1"/>
    <property type="molecule type" value="Genomic_DNA"/>
</dbReference>
<keyword evidence="1" id="KW-0255">Endonuclease</keyword>
<name>T0XSP4_9ZZZZ</name>
<keyword evidence="1" id="KW-0378">Hydrolase</keyword>
<gene>
    <name evidence="1" type="ORF">B1A_22120</name>
</gene>
<feature type="non-terminal residue" evidence="1">
    <location>
        <position position="1"/>
    </location>
</feature>
<evidence type="ECO:0000313" key="1">
    <source>
        <dbReference type="EMBL" id="EQD25866.1"/>
    </source>
</evidence>
<sequence length="208" mass="23374">FCQKILGEIKCPGEKTHADVALGKVPPHYIVQMAHQGLTLWGHPDEWPVDAQGFYISYHPETEDMKYLNMVKEGGYYIPLVSMMKATARKLLPELQTFWMNVSSQTLPCGAAWMAAASQYLAIEQELDDAKTRLEASKIRLVDLLGDKPKEVGGGLSVIRSTRKGSVDYPELIKTLLPDIKEDQIESFRKKGTESISIRKTMEADFNL</sequence>
<dbReference type="AlphaFoldDB" id="T0XSP4"/>
<proteinExistence type="predicted"/>